<keyword evidence="3" id="KW-0732">Signal</keyword>
<dbReference type="PROSITE" id="PS51635">
    <property type="entry name" value="PNPLA"/>
    <property type="match status" value="1"/>
</dbReference>
<dbReference type="EMBL" id="LRBS01000026">
    <property type="protein sequence ID" value="OII77827.1"/>
    <property type="molecule type" value="Genomic_DNA"/>
</dbReference>
<evidence type="ECO:0000256" key="1">
    <source>
        <dbReference type="ARBA" id="ARBA00023098"/>
    </source>
</evidence>
<dbReference type="SUPFAM" id="SSF52151">
    <property type="entry name" value="FabD/lysophospholipase-like"/>
    <property type="match status" value="1"/>
</dbReference>
<dbReference type="InterPro" id="IPR016035">
    <property type="entry name" value="Acyl_Trfase/lysoPLipase"/>
</dbReference>
<accession>A0A1J4MWH2</accession>
<feature type="chain" id="PRO_5013108542" description="PNPLA domain-containing protein" evidence="3">
    <location>
        <begin position="24"/>
        <end position="711"/>
    </location>
</feature>
<gene>
    <name evidence="5" type="ORF">cand_013430</name>
</gene>
<dbReference type="AlphaFoldDB" id="A0A1J4MWH2"/>
<dbReference type="OrthoDB" id="331128at2759"/>
<evidence type="ECO:0000313" key="6">
    <source>
        <dbReference type="Proteomes" id="UP000186804"/>
    </source>
</evidence>
<dbReference type="InterPro" id="IPR002641">
    <property type="entry name" value="PNPLA_dom"/>
</dbReference>
<feature type="signal peptide" evidence="3">
    <location>
        <begin position="1"/>
        <end position="23"/>
    </location>
</feature>
<dbReference type="RefSeq" id="XP_067069673.1">
    <property type="nucleotide sequence ID" value="XM_067211578.1"/>
</dbReference>
<comment type="caution">
    <text evidence="2">Lacks conserved residue(s) required for the propagation of feature annotation.</text>
</comment>
<keyword evidence="6" id="KW-1185">Reference proteome</keyword>
<evidence type="ECO:0000256" key="3">
    <source>
        <dbReference type="SAM" id="SignalP"/>
    </source>
</evidence>
<dbReference type="Proteomes" id="UP000186804">
    <property type="component" value="Unassembled WGS sequence"/>
</dbReference>
<reference evidence="5 6" key="1">
    <citation type="submission" date="2016-10" db="EMBL/GenBank/DDBJ databases">
        <title>Reductive evolution of mitochondrial metabolism and differential evolution of invasion-related proteins in Cryptosporidium.</title>
        <authorList>
            <person name="Liu S."/>
            <person name="Roellig D.M."/>
            <person name="Guo Y."/>
            <person name="Li N."/>
            <person name="Frace M.A."/>
            <person name="Tang K."/>
            <person name="Zhang L."/>
            <person name="Feng Y."/>
            <person name="Xiao L."/>
        </authorList>
    </citation>
    <scope>NUCLEOTIDE SEQUENCE [LARGE SCALE GENOMIC DNA]</scope>
    <source>
        <strain evidence="5">30847</strain>
    </source>
</reference>
<name>A0A1J4MWH2_9CRYT</name>
<evidence type="ECO:0000313" key="5">
    <source>
        <dbReference type="EMBL" id="OII77827.1"/>
    </source>
</evidence>
<feature type="domain" description="PNPLA" evidence="4">
    <location>
        <begin position="81"/>
        <end position="286"/>
    </location>
</feature>
<proteinExistence type="predicted"/>
<dbReference type="Gene3D" id="3.40.1090.10">
    <property type="entry name" value="Cytosolic phospholipase A2 catalytic domain"/>
    <property type="match status" value="1"/>
</dbReference>
<comment type="caution">
    <text evidence="5">The sequence shown here is derived from an EMBL/GenBank/DDBJ whole genome shotgun (WGS) entry which is preliminary data.</text>
</comment>
<protein>
    <recommendedName>
        <fullName evidence="4">PNPLA domain-containing protein</fullName>
    </recommendedName>
</protein>
<dbReference type="VEuPathDB" id="CryptoDB:cand_013430"/>
<evidence type="ECO:0000256" key="2">
    <source>
        <dbReference type="PROSITE-ProRule" id="PRU01161"/>
    </source>
</evidence>
<dbReference type="Pfam" id="PF01734">
    <property type="entry name" value="Patatin"/>
    <property type="match status" value="1"/>
</dbReference>
<evidence type="ECO:0000259" key="4">
    <source>
        <dbReference type="PROSITE" id="PS51635"/>
    </source>
</evidence>
<keyword evidence="1" id="KW-0443">Lipid metabolism</keyword>
<sequence>MVLLFLKILNLLILVINNFYTFASPIKKLNILSLQETFDNSINLNRESVNEIELHNINIPILGAKTPGLNDTANPNKCYILAMGGGFSRGAWQAGAVHGLARHYHDNKKPLRWDVITGVGVGAINGMFSQYSDAGNELEWTYEIASLWPKISKDVVAKCDYPFSKVIRRWITDYIKNRGKDKFSFICNTKPLEKLINILFSERRRKSNRGFTISTFKYSDYSHVVFTDETSDQKVVEDALLATISYPLAFPFVNISSMGLFATGGFFGLIDIESGIRRCIQMGKAKTTADIVIDFIAADDEKLLHTDLQMTEEVANKTSILKIVRQVLKSLIITRRSSSTIYKSLQNFPDITPRHFLYPTNTRNILGKAPYLWNHEKFKDIVEQGFFHAYESPLLFQDIQNNWTIPNSTVSVPPEKNLPSLLYDITPLSGKSCSQKSCELLLFEDRIKNILECSAYKFFYLKIWTNSDIKFITRSISHKKTMEHCQYILKYILAAKNVYHEDLDHACIYILCSEDNIFKTLVDTHEIENPKQTSGFINYNETSYNSESSNSCLKSLDKLELFFDFNIQHLSYRLREIQYFNTCIKLRSNEPKSLEKLRKDFQMNYQFILNYIGQMKDFRKYIEDYPNDLCDQIKLPLDRILKQKSIYSRQLTNITSRLSINIVQKALMIRGKQDHIILEVYILLLQLITETFHRLIEITSTRRIEISKLSQ</sequence>
<dbReference type="GO" id="GO:0006629">
    <property type="term" value="P:lipid metabolic process"/>
    <property type="evidence" value="ECO:0007669"/>
    <property type="project" value="UniProtKB-KW"/>
</dbReference>
<organism evidence="5 6">
    <name type="scientific">Cryptosporidium andersoni</name>
    <dbReference type="NCBI Taxonomy" id="117008"/>
    <lineage>
        <taxon>Eukaryota</taxon>
        <taxon>Sar</taxon>
        <taxon>Alveolata</taxon>
        <taxon>Apicomplexa</taxon>
        <taxon>Conoidasida</taxon>
        <taxon>Coccidia</taxon>
        <taxon>Eucoccidiorida</taxon>
        <taxon>Eimeriorina</taxon>
        <taxon>Cryptosporidiidae</taxon>
        <taxon>Cryptosporidium</taxon>
    </lineage>
</organism>
<dbReference type="GeneID" id="92365528"/>